<name>A0A9X3NCS8_9ACTN</name>
<dbReference type="Proteomes" id="UP001147653">
    <property type="component" value="Unassembled WGS sequence"/>
</dbReference>
<gene>
    <name evidence="2" type="ORF">OJ997_27440</name>
</gene>
<dbReference type="InterPro" id="IPR021391">
    <property type="entry name" value="DUF3027"/>
</dbReference>
<dbReference type="AlphaFoldDB" id="A0A9X3NCS8"/>
<reference evidence="2" key="1">
    <citation type="submission" date="2022-10" db="EMBL/GenBank/DDBJ databases">
        <title>The WGS of Solirubrobacter phytolaccae KCTC 29190.</title>
        <authorList>
            <person name="Jiang Z."/>
        </authorList>
    </citation>
    <scope>NUCLEOTIDE SEQUENCE</scope>
    <source>
        <strain evidence="2">KCTC 29190</strain>
    </source>
</reference>
<comment type="caution">
    <text evidence="2">The sequence shown here is derived from an EMBL/GenBank/DDBJ whole genome shotgun (WGS) entry which is preliminary data.</text>
</comment>
<dbReference type="RefSeq" id="WP_270028491.1">
    <property type="nucleotide sequence ID" value="NZ_JAPDDP010000067.1"/>
</dbReference>
<accession>A0A9X3NCS8</accession>
<protein>
    <submittedName>
        <fullName evidence="2">DUF3027 domain-containing protein</fullName>
    </submittedName>
</protein>
<evidence type="ECO:0000313" key="2">
    <source>
        <dbReference type="EMBL" id="MDA0184073.1"/>
    </source>
</evidence>
<feature type="region of interest" description="Disordered" evidence="1">
    <location>
        <begin position="1"/>
        <end position="21"/>
    </location>
</feature>
<evidence type="ECO:0000313" key="3">
    <source>
        <dbReference type="Proteomes" id="UP001147653"/>
    </source>
</evidence>
<dbReference type="Pfam" id="PF11228">
    <property type="entry name" value="DUF3027"/>
    <property type="match status" value="1"/>
</dbReference>
<proteinExistence type="predicted"/>
<organism evidence="2 3">
    <name type="scientific">Solirubrobacter phytolaccae</name>
    <dbReference type="NCBI Taxonomy" id="1404360"/>
    <lineage>
        <taxon>Bacteria</taxon>
        <taxon>Bacillati</taxon>
        <taxon>Actinomycetota</taxon>
        <taxon>Thermoleophilia</taxon>
        <taxon>Solirubrobacterales</taxon>
        <taxon>Solirubrobacteraceae</taxon>
        <taxon>Solirubrobacter</taxon>
    </lineage>
</organism>
<evidence type="ECO:0000256" key="1">
    <source>
        <dbReference type="SAM" id="MobiDB-lite"/>
    </source>
</evidence>
<dbReference type="EMBL" id="JAPDDP010000067">
    <property type="protein sequence ID" value="MDA0184073.1"/>
    <property type="molecule type" value="Genomic_DNA"/>
</dbReference>
<sequence>MARGTRSLKGSKRHQDATHRRWARDLNRATDSDGYRDEWYREQCGACRWWIPLTGAWGLDWGVCSNPNSQFDARARFEHDGCAAFDEARGGWVVPDESADDS</sequence>
<keyword evidence="3" id="KW-1185">Reference proteome</keyword>